<feature type="transmembrane region" description="Helical" evidence="6">
    <location>
        <begin position="333"/>
        <end position="350"/>
    </location>
</feature>
<evidence type="ECO:0000256" key="6">
    <source>
        <dbReference type="SAM" id="Phobius"/>
    </source>
</evidence>
<name>A0A842JHN6_9ACTN</name>
<evidence type="ECO:0000256" key="5">
    <source>
        <dbReference type="ARBA" id="ARBA00023136"/>
    </source>
</evidence>
<dbReference type="InterPro" id="IPR050833">
    <property type="entry name" value="Poly_Biosynth_Transport"/>
</dbReference>
<feature type="transmembrane region" description="Helical" evidence="6">
    <location>
        <begin position="159"/>
        <end position="177"/>
    </location>
</feature>
<keyword evidence="5 6" id="KW-0472">Membrane</keyword>
<comment type="caution">
    <text evidence="7">The sequence shown here is derived from an EMBL/GenBank/DDBJ whole genome shotgun (WGS) entry which is preliminary data.</text>
</comment>
<dbReference type="Pfam" id="PF01943">
    <property type="entry name" value="Polysacc_synt"/>
    <property type="match status" value="1"/>
</dbReference>
<feature type="transmembrane region" description="Helical" evidence="6">
    <location>
        <begin position="459"/>
        <end position="481"/>
    </location>
</feature>
<dbReference type="PANTHER" id="PTHR30250:SF26">
    <property type="entry name" value="PSMA PROTEIN"/>
    <property type="match status" value="1"/>
</dbReference>
<feature type="transmembrane region" description="Helical" evidence="6">
    <location>
        <begin position="394"/>
        <end position="415"/>
    </location>
</feature>
<proteinExistence type="predicted"/>
<dbReference type="InterPro" id="IPR002797">
    <property type="entry name" value="Polysacc_synth"/>
</dbReference>
<evidence type="ECO:0000313" key="8">
    <source>
        <dbReference type="Proteomes" id="UP000587396"/>
    </source>
</evidence>
<keyword evidence="4 6" id="KW-1133">Transmembrane helix</keyword>
<evidence type="ECO:0000313" key="7">
    <source>
        <dbReference type="EMBL" id="MBC2890001.1"/>
    </source>
</evidence>
<feature type="transmembrane region" description="Helical" evidence="6">
    <location>
        <begin position="79"/>
        <end position="104"/>
    </location>
</feature>
<dbReference type="GO" id="GO:0005886">
    <property type="term" value="C:plasma membrane"/>
    <property type="evidence" value="ECO:0007669"/>
    <property type="project" value="UniProtKB-SubCell"/>
</dbReference>
<feature type="transmembrane region" description="Helical" evidence="6">
    <location>
        <begin position="38"/>
        <end position="58"/>
    </location>
</feature>
<accession>A0A842JHN6</accession>
<feature type="transmembrane region" description="Helical" evidence="6">
    <location>
        <begin position="7"/>
        <end position="26"/>
    </location>
</feature>
<organism evidence="7 8">
    <name type="scientific">Gordonibacter massiliensis</name>
    <name type="common">ex Traore et al. 2017</name>
    <dbReference type="NCBI Taxonomy" id="1841863"/>
    <lineage>
        <taxon>Bacteria</taxon>
        <taxon>Bacillati</taxon>
        <taxon>Actinomycetota</taxon>
        <taxon>Coriobacteriia</taxon>
        <taxon>Eggerthellales</taxon>
        <taxon>Eggerthellaceae</taxon>
        <taxon>Gordonibacter</taxon>
    </lineage>
</organism>
<evidence type="ECO:0000256" key="4">
    <source>
        <dbReference type="ARBA" id="ARBA00022989"/>
    </source>
</evidence>
<dbReference type="EMBL" id="JACMSE010000009">
    <property type="protein sequence ID" value="MBC2890001.1"/>
    <property type="molecule type" value="Genomic_DNA"/>
</dbReference>
<dbReference type="PANTHER" id="PTHR30250">
    <property type="entry name" value="PST FAMILY PREDICTED COLANIC ACID TRANSPORTER"/>
    <property type="match status" value="1"/>
</dbReference>
<dbReference type="Proteomes" id="UP000587396">
    <property type="component" value="Unassembled WGS sequence"/>
</dbReference>
<evidence type="ECO:0000256" key="3">
    <source>
        <dbReference type="ARBA" id="ARBA00022692"/>
    </source>
</evidence>
<gene>
    <name evidence="7" type="ORF">H7313_11720</name>
</gene>
<feature type="transmembrane region" description="Helical" evidence="6">
    <location>
        <begin position="371"/>
        <end position="388"/>
    </location>
</feature>
<keyword evidence="2" id="KW-1003">Cell membrane</keyword>
<dbReference type="RefSeq" id="WP_185905762.1">
    <property type="nucleotide sequence ID" value="NZ_JACMSE010000009.1"/>
</dbReference>
<protein>
    <submittedName>
        <fullName evidence="7">Oligosaccharide flippase family protein</fullName>
    </submittedName>
</protein>
<dbReference type="AlphaFoldDB" id="A0A842JHN6"/>
<feature type="transmembrane region" description="Helical" evidence="6">
    <location>
        <begin position="308"/>
        <end position="327"/>
    </location>
</feature>
<keyword evidence="8" id="KW-1185">Reference proteome</keyword>
<sequence length="500" mass="55310">MSQFKLGAIVSYAGILFNVIAGLLYTPWMVNSIGADDYALYTLALSVVNFFIMDFGLGNAISRYLSKYYAEGDSEKANYFLGLVYKVYFVLAVAILIVFLVIFFASDNLYANLGPIQLEKFKGIFLIVAGYSVFSFCFIPMGGILTANEQFVALNLCELARKVFTVALIVVALVVGLGVYSLVLVNAVVNVFVSLAKYRFVRKKTKARADLRYRNSSLVKEILGFSVWVTIVQICQRLIFAVMPSVIAMVSTSWEVALFGLAASLEGYVCTLASALDNMYMPKVTKVICGTSSESLEEVMIRFGRIQLYIIGFVDLCMFCFGGLFVSCWIGEDYLAIWICTSLILLPGLIELPQSVANTAIIAANEVKAKAVIFVVMSAANIVFGLLFAALFGAVGACASIFGAYCIRTFGLNIVYKKRFGIRLSFYFKQVYSRWMLPCLSLVGIGFFAGMLIHQSSWMTLLALVVLSATIYFAELWIFVFNVYEKNLVRSVVGIVRRKG</sequence>
<keyword evidence="3 6" id="KW-0812">Transmembrane</keyword>
<reference evidence="7 8" key="1">
    <citation type="submission" date="2020-08" db="EMBL/GenBank/DDBJ databases">
        <authorList>
            <person name="Liu C."/>
            <person name="Sun Q."/>
        </authorList>
    </citation>
    <scope>NUCLEOTIDE SEQUENCE [LARGE SCALE GENOMIC DNA]</scope>
    <source>
        <strain evidence="7 8">N22</strain>
    </source>
</reference>
<evidence type="ECO:0000256" key="2">
    <source>
        <dbReference type="ARBA" id="ARBA00022475"/>
    </source>
</evidence>
<comment type="subcellular location">
    <subcellularLocation>
        <location evidence="1">Cell membrane</location>
        <topology evidence="1">Multi-pass membrane protein</topology>
    </subcellularLocation>
</comment>
<evidence type="ECO:0000256" key="1">
    <source>
        <dbReference type="ARBA" id="ARBA00004651"/>
    </source>
</evidence>
<feature type="transmembrane region" description="Helical" evidence="6">
    <location>
        <begin position="256"/>
        <end position="276"/>
    </location>
</feature>
<feature type="transmembrane region" description="Helical" evidence="6">
    <location>
        <begin position="435"/>
        <end position="453"/>
    </location>
</feature>
<feature type="transmembrane region" description="Helical" evidence="6">
    <location>
        <begin position="124"/>
        <end position="147"/>
    </location>
</feature>
<feature type="transmembrane region" description="Helical" evidence="6">
    <location>
        <begin position="183"/>
        <end position="201"/>
    </location>
</feature>
<feature type="transmembrane region" description="Helical" evidence="6">
    <location>
        <begin position="222"/>
        <end position="250"/>
    </location>
</feature>